<dbReference type="SMART" id="SM00439">
    <property type="entry name" value="BAH"/>
    <property type="match status" value="1"/>
</dbReference>
<evidence type="ECO:0000313" key="4">
    <source>
        <dbReference type="EMBL" id="KAK5813315.1"/>
    </source>
</evidence>
<organism evidence="4 5">
    <name type="scientific">Gossypium arboreum</name>
    <name type="common">Tree cotton</name>
    <name type="synonym">Gossypium nanking</name>
    <dbReference type="NCBI Taxonomy" id="29729"/>
    <lineage>
        <taxon>Eukaryota</taxon>
        <taxon>Viridiplantae</taxon>
        <taxon>Streptophyta</taxon>
        <taxon>Embryophyta</taxon>
        <taxon>Tracheophyta</taxon>
        <taxon>Spermatophyta</taxon>
        <taxon>Magnoliopsida</taxon>
        <taxon>eudicotyledons</taxon>
        <taxon>Gunneridae</taxon>
        <taxon>Pentapetalae</taxon>
        <taxon>rosids</taxon>
        <taxon>malvids</taxon>
        <taxon>Malvales</taxon>
        <taxon>Malvaceae</taxon>
        <taxon>Malvoideae</taxon>
        <taxon>Gossypium</taxon>
    </lineage>
</organism>
<protein>
    <submittedName>
        <fullName evidence="4">Uncharacterized protein</fullName>
    </submittedName>
</protein>
<evidence type="ECO:0000313" key="5">
    <source>
        <dbReference type="Proteomes" id="UP001358586"/>
    </source>
</evidence>
<dbReference type="CDD" id="cd04713">
    <property type="entry name" value="BAH_plant_3"/>
    <property type="match status" value="1"/>
</dbReference>
<proteinExistence type="predicted"/>
<dbReference type="PANTHER" id="PTHR46871:SF1">
    <property type="entry name" value="BROMO-ADJACENT HOMOLOGY (BAH) DOMAIN-CONTAINING PROTEIN"/>
    <property type="match status" value="1"/>
</dbReference>
<dbReference type="InterPro" id="IPR021916">
    <property type="entry name" value="DUF3527"/>
</dbReference>
<feature type="domain" description="TFIIS central" evidence="3">
    <location>
        <begin position="365"/>
        <end position="475"/>
    </location>
</feature>
<evidence type="ECO:0000256" key="1">
    <source>
        <dbReference type="SAM" id="MobiDB-lite"/>
    </source>
</evidence>
<dbReference type="SMART" id="SM00510">
    <property type="entry name" value="TFS2M"/>
    <property type="match status" value="1"/>
</dbReference>
<reference evidence="4 5" key="1">
    <citation type="submission" date="2023-03" db="EMBL/GenBank/DDBJ databases">
        <title>WGS of Gossypium arboreum.</title>
        <authorList>
            <person name="Yu D."/>
        </authorList>
    </citation>
    <scope>NUCLEOTIDE SEQUENCE [LARGE SCALE GENOMIC DNA]</scope>
    <source>
        <tissue evidence="4">Leaf</tissue>
    </source>
</reference>
<gene>
    <name evidence="4" type="ORF">PVK06_028764</name>
</gene>
<dbReference type="InterPro" id="IPR043151">
    <property type="entry name" value="BAH_sf"/>
</dbReference>
<evidence type="ECO:0000259" key="2">
    <source>
        <dbReference type="PROSITE" id="PS51038"/>
    </source>
</evidence>
<dbReference type="Pfam" id="PF01426">
    <property type="entry name" value="BAH"/>
    <property type="match status" value="1"/>
</dbReference>
<sequence length="1152" mass="129505">MRNRRVAQVSTSDDEDEVPMTRRRSRSEDKRPERKRKKMKLQDEDDEEDDEQMESNKRKKKKKQDEEEEEEPEEEGIQEDAKPIGKVVRVSGKGRGRRSHYESFEFDGNRYDLEDPVLLVPEDTKQKPYVAIIKDISQTKDGSIMVTGQWFYRPEEAEKKGGRSWPLNDTRELFYSFHRDEVPAESVMHKCVVHFVPIHKQIPNRKEHPGFIVQNVYDTVERKLWKLTDKDYEDNKQHEIDLLVQKTLSRLRDLPDLEFDSTAAVFDQEEQLKAKRTLRKKNISPLDVTRNDEGSTRSNQSLKAETPGSCPSNTNEYYTILSKAKVLTGETHRDKWMTRLLQGVQYMCSCPDGLERERDIKSPRIANGSQEKSSNSSKSFTWPDAAVPAITALEKASHDALCSDFQKYNQKLRQLEFNLKNNAFLARRLLNGELEPSTILNMSPNELKEGLTAEETAKKEPDESERMQMTDARCSRCMEFKVGLRDIIQAGHGDRYQLECGACGHSWYASRDEAASLTIEPSLPKLPVRCDQPQLSLKNSEKLVSLRESESAVKVPLHDTMGVSLILHPSVLGLIDVGRGKPCCNARLKPFYISKLRREEESSQRGRDLVMYVGSNLNSTSSSSPYLESCSSDDFIEFCLSSDNKMDVSFGFKPDDDAACNPHKPLEGDSFSRTSSRANFSPIRKMLDPLVKAKSPPSPLGYVTVTDADNVDTSVMGNTRRNKTCRKSLLHDFSHNAESDFDFFEKVNVHSPIHLHGCLKLGAKHGVPFFEFSMNEPGDVFLAKTLKANNGFNWVYTFHSVGNKKKTNAGISGPSDNSSKDSASIIAQMQVSSRLCSEMKEGGEVDNSVVTEFVLYDIARAKQRVTVLGSTDVHKAPACSNVVTLKDHLNHACDSDEIEFINGPPAKLHPNLEIAAIVIQVPFKNRESLKYRRGDKTDDRNHLNPLNVSMTEESKSTIQDSRSQEKVKVVIPTGNHGFPCAGTRGPSSLLDRWRIGGGCDCGGWDMACPLVVFGNPGLNCLEDRLLVDKEQPFQLFHQGAKENTPALTMTAIEGGYAIDFHAKLSTLQAFSICVAVLHCTETSAASTGETEGKHSSQYNSLKMLIEEEVKSLIKAVTEEETKNKKKKKVSKKVEAIPPSYVINPPFSPIARV</sequence>
<dbReference type="InterPro" id="IPR003618">
    <property type="entry name" value="TFIIS_cen_dom"/>
</dbReference>
<dbReference type="Gene3D" id="1.10.472.30">
    <property type="entry name" value="Transcription elongation factor S-II, central domain"/>
    <property type="match status" value="1"/>
</dbReference>
<feature type="region of interest" description="Disordered" evidence="1">
    <location>
        <begin position="283"/>
        <end position="310"/>
    </location>
</feature>
<comment type="caution">
    <text evidence="4">The sequence shown here is derived from an EMBL/GenBank/DDBJ whole genome shotgun (WGS) entry which is preliminary data.</text>
</comment>
<feature type="region of interest" description="Disordered" evidence="1">
    <location>
        <begin position="1"/>
        <end position="94"/>
    </location>
</feature>
<dbReference type="InterPro" id="IPR001025">
    <property type="entry name" value="BAH_dom"/>
</dbReference>
<dbReference type="PROSITE" id="PS51321">
    <property type="entry name" value="TFIIS_CENTRAL"/>
    <property type="match status" value="1"/>
</dbReference>
<dbReference type="SUPFAM" id="SSF46942">
    <property type="entry name" value="Elongation factor TFIIS domain 2"/>
    <property type="match status" value="1"/>
</dbReference>
<keyword evidence="5" id="KW-1185">Reference proteome</keyword>
<dbReference type="Gene3D" id="2.30.30.490">
    <property type="match status" value="1"/>
</dbReference>
<evidence type="ECO:0000259" key="3">
    <source>
        <dbReference type="PROSITE" id="PS51321"/>
    </source>
</evidence>
<feature type="domain" description="BAH" evidence="2">
    <location>
        <begin position="109"/>
        <end position="228"/>
    </location>
</feature>
<dbReference type="Proteomes" id="UP001358586">
    <property type="component" value="Chromosome 8"/>
</dbReference>
<feature type="region of interest" description="Disordered" evidence="1">
    <location>
        <begin position="361"/>
        <end position="380"/>
    </location>
</feature>
<dbReference type="Pfam" id="PF12043">
    <property type="entry name" value="DUF3527"/>
    <property type="match status" value="1"/>
</dbReference>
<dbReference type="InterPro" id="IPR036575">
    <property type="entry name" value="TFIIS_cen_dom_sf"/>
</dbReference>
<feature type="compositionally biased region" description="Acidic residues" evidence="1">
    <location>
        <begin position="66"/>
        <end position="78"/>
    </location>
</feature>
<feature type="compositionally biased region" description="Low complexity" evidence="1">
    <location>
        <begin position="369"/>
        <end position="379"/>
    </location>
</feature>
<dbReference type="PANTHER" id="PTHR46871">
    <property type="entry name" value="BROMO-ADJACENT HOMOLOGY (BAH) DOMAIN-CONTAINING PROTEIN"/>
    <property type="match status" value="1"/>
</dbReference>
<feature type="compositionally biased region" description="Acidic residues" evidence="1">
    <location>
        <begin position="43"/>
        <end position="53"/>
    </location>
</feature>
<dbReference type="Pfam" id="PF07500">
    <property type="entry name" value="TFIIS_M"/>
    <property type="match status" value="1"/>
</dbReference>
<accession>A0ABR0P4Q4</accession>
<name>A0ABR0P4Q4_GOSAR</name>
<dbReference type="PROSITE" id="PS51038">
    <property type="entry name" value="BAH"/>
    <property type="match status" value="1"/>
</dbReference>
<feature type="compositionally biased region" description="Polar residues" evidence="1">
    <location>
        <begin position="296"/>
        <end position="310"/>
    </location>
</feature>
<dbReference type="EMBL" id="JARKNE010000008">
    <property type="protein sequence ID" value="KAK5813315.1"/>
    <property type="molecule type" value="Genomic_DNA"/>
</dbReference>